<evidence type="ECO:0000256" key="1">
    <source>
        <dbReference type="PROSITE-ProRule" id="PRU00464"/>
    </source>
</evidence>
<organism evidence="3 4">
    <name type="scientific">Lentzea guizhouensis</name>
    <dbReference type="NCBI Taxonomy" id="1586287"/>
    <lineage>
        <taxon>Bacteria</taxon>
        <taxon>Bacillati</taxon>
        <taxon>Actinomycetota</taxon>
        <taxon>Actinomycetes</taxon>
        <taxon>Pseudonocardiales</taxon>
        <taxon>Pseudonocardiaceae</taxon>
        <taxon>Lentzea</taxon>
    </lineage>
</organism>
<dbReference type="AlphaFoldDB" id="A0A1B2HAY2"/>
<dbReference type="Gene3D" id="3.30.428.10">
    <property type="entry name" value="HIT-like"/>
    <property type="match status" value="1"/>
</dbReference>
<feature type="short sequence motif" description="Histidine triad motif" evidence="1">
    <location>
        <begin position="113"/>
        <end position="117"/>
    </location>
</feature>
<dbReference type="PANTHER" id="PTHR46648:SF1">
    <property type="entry name" value="ADENOSINE 5'-MONOPHOSPHORAMIDASE HNT1"/>
    <property type="match status" value="1"/>
</dbReference>
<dbReference type="PANTHER" id="PTHR46648">
    <property type="entry name" value="HIT FAMILY PROTEIN 1"/>
    <property type="match status" value="1"/>
</dbReference>
<evidence type="ECO:0000313" key="3">
    <source>
        <dbReference type="EMBL" id="ANZ34880.1"/>
    </source>
</evidence>
<feature type="domain" description="HIT" evidence="2">
    <location>
        <begin position="21"/>
        <end position="128"/>
    </location>
</feature>
<gene>
    <name evidence="3" type="ORF">BBK82_01080</name>
</gene>
<dbReference type="STRING" id="1586287.BBK82_01080"/>
<dbReference type="SUPFAM" id="SSF54197">
    <property type="entry name" value="HIT-like"/>
    <property type="match status" value="1"/>
</dbReference>
<dbReference type="GO" id="GO:0016787">
    <property type="term" value="F:hydrolase activity"/>
    <property type="evidence" value="ECO:0007669"/>
    <property type="project" value="UniProtKB-KW"/>
</dbReference>
<protein>
    <submittedName>
        <fullName evidence="3">HIT family hydrolase</fullName>
    </submittedName>
</protein>
<name>A0A1B2HAY2_9PSEU</name>
<dbReference type="KEGG" id="led:BBK82_01080"/>
<dbReference type="InterPro" id="IPR001310">
    <property type="entry name" value="Histidine_triad_HIT"/>
</dbReference>
<dbReference type="InterPro" id="IPR011146">
    <property type="entry name" value="HIT-like"/>
</dbReference>
<dbReference type="PROSITE" id="PS51084">
    <property type="entry name" value="HIT_2"/>
    <property type="match status" value="1"/>
</dbReference>
<dbReference type="OrthoDB" id="160649at2"/>
<dbReference type="EMBL" id="CP016793">
    <property type="protein sequence ID" value="ANZ34880.1"/>
    <property type="molecule type" value="Genomic_DNA"/>
</dbReference>
<dbReference type="Proteomes" id="UP000093053">
    <property type="component" value="Chromosome"/>
</dbReference>
<keyword evidence="4" id="KW-1185">Reference proteome</keyword>
<dbReference type="GO" id="GO:0009117">
    <property type="term" value="P:nucleotide metabolic process"/>
    <property type="evidence" value="ECO:0007669"/>
    <property type="project" value="TreeGrafter"/>
</dbReference>
<evidence type="ECO:0000313" key="4">
    <source>
        <dbReference type="Proteomes" id="UP000093053"/>
    </source>
</evidence>
<proteinExistence type="predicted"/>
<keyword evidence="3" id="KW-0378">Hydrolase</keyword>
<dbReference type="InterPro" id="IPR036265">
    <property type="entry name" value="HIT-like_sf"/>
</dbReference>
<reference evidence="3 4" key="1">
    <citation type="submission" date="2016-07" db="EMBL/GenBank/DDBJ databases">
        <title>Complete genome sequence of the Lentzea guizhouensis DHS C013.</title>
        <authorList>
            <person name="Cao C."/>
        </authorList>
    </citation>
    <scope>NUCLEOTIDE SEQUENCE [LARGE SCALE GENOMIC DNA]</scope>
    <source>
        <strain evidence="3 4">DHS C013</strain>
    </source>
</reference>
<accession>A0A1B2HAY2</accession>
<dbReference type="RefSeq" id="WP_065913299.1">
    <property type="nucleotide sequence ID" value="NZ_CP016793.1"/>
</dbReference>
<sequence>MTTRVPWNADSYLALARRACFICELLAGNPDYPHHVAHRDEVAVVFASRFPSVLGHFLVAPVDHREHAIGDFTPNEYAAIHRVVHRAGTALSELLPVERLYVLSLGSQLANRHVHWHLAPLPPGVPYEEQQTAVFDPARGVLDVPDDELAELTRRLGERMAN</sequence>
<evidence type="ECO:0000259" key="2">
    <source>
        <dbReference type="PROSITE" id="PS51084"/>
    </source>
</evidence>